<feature type="chain" id="PRO_5040821718" evidence="1">
    <location>
        <begin position="19"/>
        <end position="254"/>
    </location>
</feature>
<name>A0A9W2Z1F3_BIOGL</name>
<evidence type="ECO:0000256" key="1">
    <source>
        <dbReference type="SAM" id="SignalP"/>
    </source>
</evidence>
<dbReference type="AlphaFoldDB" id="A0A9W2Z1F3"/>
<dbReference type="RefSeq" id="XP_055868799.1">
    <property type="nucleotide sequence ID" value="XM_056012824.1"/>
</dbReference>
<accession>A0A9W2Z1F3</accession>
<reference evidence="3" key="1">
    <citation type="submission" date="2025-08" db="UniProtKB">
        <authorList>
            <consortium name="RefSeq"/>
        </authorList>
    </citation>
    <scope>IDENTIFICATION</scope>
</reference>
<protein>
    <submittedName>
        <fullName evidence="3">Uncharacterized protein LOC106058897 isoform X3</fullName>
    </submittedName>
</protein>
<keyword evidence="1" id="KW-0732">Signal</keyword>
<evidence type="ECO:0000313" key="3">
    <source>
        <dbReference type="RefSeq" id="XP_055868799.1"/>
    </source>
</evidence>
<keyword evidence="2" id="KW-1185">Reference proteome</keyword>
<proteinExistence type="predicted"/>
<dbReference type="GeneID" id="106058897"/>
<feature type="signal peptide" evidence="1">
    <location>
        <begin position="1"/>
        <end position="18"/>
    </location>
</feature>
<organism evidence="2 3">
    <name type="scientific">Biomphalaria glabrata</name>
    <name type="common">Bloodfluke planorb</name>
    <name type="synonym">Freshwater snail</name>
    <dbReference type="NCBI Taxonomy" id="6526"/>
    <lineage>
        <taxon>Eukaryota</taxon>
        <taxon>Metazoa</taxon>
        <taxon>Spiralia</taxon>
        <taxon>Lophotrochozoa</taxon>
        <taxon>Mollusca</taxon>
        <taxon>Gastropoda</taxon>
        <taxon>Heterobranchia</taxon>
        <taxon>Euthyneura</taxon>
        <taxon>Panpulmonata</taxon>
        <taxon>Hygrophila</taxon>
        <taxon>Lymnaeoidea</taxon>
        <taxon>Planorbidae</taxon>
        <taxon>Biomphalaria</taxon>
    </lineage>
</organism>
<gene>
    <name evidence="3" type="primary">LOC106058897</name>
</gene>
<sequence>MYLLLLLTLTLFPLVMWCQRTVRASWNLEGGRRSLKADLKNGSNDFPRNLTDGSCLISNMKVFKNNVVFTLPGLSRCTKHICRNGKIEVYEHDCIDMFGQCHKPGARFPVHKDGITYGSCTCKTDLTGNRINVCKTICEIDGKVYAENQTFERDGKPCMKYVCDHGTARVIEAGCLFKNKCYPPGEVINNQCKQFKCVQKDNSGYLTFEIEYFQASCMDDKGVCRSPGEIFPYKQYKRCECGVKGMVISLSCLS</sequence>
<evidence type="ECO:0000313" key="2">
    <source>
        <dbReference type="Proteomes" id="UP001165740"/>
    </source>
</evidence>
<dbReference type="Proteomes" id="UP001165740">
    <property type="component" value="Chromosome 15"/>
</dbReference>